<dbReference type="Pfam" id="PF21338">
    <property type="entry name" value="Top1B_N_bact"/>
    <property type="match status" value="1"/>
</dbReference>
<evidence type="ECO:0000256" key="5">
    <source>
        <dbReference type="ARBA" id="ARBA00023125"/>
    </source>
</evidence>
<evidence type="ECO:0000256" key="3">
    <source>
        <dbReference type="ARBA" id="ARBA00012891"/>
    </source>
</evidence>
<keyword evidence="6 9" id="KW-0413">Isomerase</keyword>
<gene>
    <name evidence="9" type="ORF">SAMN05192566_2395</name>
</gene>
<dbReference type="RefSeq" id="WP_091472395.1">
    <property type="nucleotide sequence ID" value="NZ_FNFX01000005.1"/>
</dbReference>
<dbReference type="GO" id="GO:0003917">
    <property type="term" value="F:DNA topoisomerase type I (single strand cut, ATP-independent) activity"/>
    <property type="evidence" value="ECO:0007669"/>
    <property type="project" value="UniProtKB-EC"/>
</dbReference>
<dbReference type="Pfam" id="PF01028">
    <property type="entry name" value="Topoisom_I"/>
    <property type="match status" value="1"/>
</dbReference>
<evidence type="ECO:0000256" key="6">
    <source>
        <dbReference type="ARBA" id="ARBA00023235"/>
    </source>
</evidence>
<organism evidence="9 10">
    <name type="scientific">Methylophilus rhizosphaerae</name>
    <dbReference type="NCBI Taxonomy" id="492660"/>
    <lineage>
        <taxon>Bacteria</taxon>
        <taxon>Pseudomonadati</taxon>
        <taxon>Pseudomonadota</taxon>
        <taxon>Betaproteobacteria</taxon>
        <taxon>Nitrosomonadales</taxon>
        <taxon>Methylophilaceae</taxon>
        <taxon>Methylophilus</taxon>
    </lineage>
</organism>
<evidence type="ECO:0000256" key="4">
    <source>
        <dbReference type="ARBA" id="ARBA00023029"/>
    </source>
</evidence>
<dbReference type="Gene3D" id="3.30.66.10">
    <property type="entry name" value="DNA topoisomerase I domain"/>
    <property type="match status" value="1"/>
</dbReference>
<dbReference type="EMBL" id="FNFX01000005">
    <property type="protein sequence ID" value="SDK78362.1"/>
    <property type="molecule type" value="Genomic_DNA"/>
</dbReference>
<evidence type="ECO:0000313" key="9">
    <source>
        <dbReference type="EMBL" id="SDK78362.1"/>
    </source>
</evidence>
<dbReference type="GO" id="GO:0006265">
    <property type="term" value="P:DNA topological change"/>
    <property type="evidence" value="ECO:0007669"/>
    <property type="project" value="InterPro"/>
</dbReference>
<dbReference type="InterPro" id="IPR014711">
    <property type="entry name" value="TopoI_cat_a-hlx-sub_euk"/>
</dbReference>
<keyword evidence="10" id="KW-1185">Reference proteome</keyword>
<dbReference type="AlphaFoldDB" id="A0A1G9EQA0"/>
<dbReference type="InterPro" id="IPR035447">
    <property type="entry name" value="DNA_topo_I_N_sf"/>
</dbReference>
<sequence length="351" mass="39916">MPAADNHATRGKLHYIQDATPGFSRQWHRGKFRYLDAQGQPVKERQQLKRIEALSIPPAWQSVWICTSAQGHLQATGRDSKGRKQYLYHPAWRKLREAKKYAHMIAFGLQLPRIRQQVESDLSSPGLSRQKVLAMLIDLLENTLIRIGNDEYTKTNQSFGLTTLRHRHVDIQGSTVIFHFRGKSGVEHALTLRDRRMARLIRHLQELPGQALFQYVDEQGQRHAIGSADVNDYLQQITQGNYTAKDFRTWFGSLHTLLALSECPPCGNTAEAKKNIVAAVRIAATRLGNTPAICRNSYVHPLILDHYLSGSCFVPLTHTEDQKSAGLSTAEQYMLNLLQRSNKHRQPEREA</sequence>
<evidence type="ECO:0000313" key="10">
    <source>
        <dbReference type="Proteomes" id="UP000198629"/>
    </source>
</evidence>
<dbReference type="EC" id="5.6.2.1" evidence="3"/>
<dbReference type="PROSITE" id="PS52038">
    <property type="entry name" value="TOPO_IB_2"/>
    <property type="match status" value="1"/>
</dbReference>
<comment type="similarity">
    <text evidence="2">Belongs to the type IB topoisomerase family.</text>
</comment>
<feature type="domain" description="DNA topoisomerase I catalytic core eukaryotic-type" evidence="7">
    <location>
        <begin position="92"/>
        <end position="295"/>
    </location>
</feature>
<dbReference type="InterPro" id="IPR013500">
    <property type="entry name" value="TopoI_cat_euk"/>
</dbReference>
<dbReference type="OrthoDB" id="9778962at2"/>
<dbReference type="STRING" id="492660.SAMN05192566_2395"/>
<protein>
    <recommendedName>
        <fullName evidence="3">DNA topoisomerase</fullName>
        <ecNumber evidence="3">5.6.2.1</ecNumber>
    </recommendedName>
</protein>
<dbReference type="PRINTS" id="PR00416">
    <property type="entry name" value="EUTPISMRASEI"/>
</dbReference>
<dbReference type="SUPFAM" id="SSF55869">
    <property type="entry name" value="DNA topoisomerase I domain"/>
    <property type="match status" value="1"/>
</dbReference>
<name>A0A1G9EQA0_9PROT</name>
<evidence type="ECO:0000256" key="1">
    <source>
        <dbReference type="ARBA" id="ARBA00000213"/>
    </source>
</evidence>
<dbReference type="InterPro" id="IPR011010">
    <property type="entry name" value="DNA_brk_join_enz"/>
</dbReference>
<keyword evidence="5" id="KW-0238">DNA-binding</keyword>
<dbReference type="Proteomes" id="UP000198629">
    <property type="component" value="Unassembled WGS sequence"/>
</dbReference>
<evidence type="ECO:0000259" key="8">
    <source>
        <dbReference type="Pfam" id="PF21338"/>
    </source>
</evidence>
<keyword evidence="4" id="KW-0799">Topoisomerase</keyword>
<dbReference type="Gene3D" id="3.90.15.10">
    <property type="entry name" value="Topoisomerase I, Chain A, domain 3"/>
    <property type="match status" value="1"/>
</dbReference>
<reference evidence="10" key="1">
    <citation type="submission" date="2016-10" db="EMBL/GenBank/DDBJ databases">
        <authorList>
            <person name="Varghese N."/>
            <person name="Submissions S."/>
        </authorList>
    </citation>
    <scope>NUCLEOTIDE SEQUENCE [LARGE SCALE GENOMIC DNA]</scope>
    <source>
        <strain evidence="10">CBMB127</strain>
    </source>
</reference>
<dbReference type="InterPro" id="IPR049331">
    <property type="entry name" value="Top1B_N_bact"/>
</dbReference>
<dbReference type="InterPro" id="IPR001631">
    <property type="entry name" value="TopoI"/>
</dbReference>
<dbReference type="GO" id="GO:0003677">
    <property type="term" value="F:DNA binding"/>
    <property type="evidence" value="ECO:0007669"/>
    <property type="project" value="UniProtKB-KW"/>
</dbReference>
<comment type="catalytic activity">
    <reaction evidence="1">
        <text>ATP-independent breakage of single-stranded DNA, followed by passage and rejoining.</text>
        <dbReference type="EC" id="5.6.2.1"/>
    </reaction>
</comment>
<feature type="domain" description="DNA topoisomerase IB N-terminal" evidence="8">
    <location>
        <begin position="31"/>
        <end position="79"/>
    </location>
</feature>
<dbReference type="Gene3D" id="1.10.132.120">
    <property type="match status" value="1"/>
</dbReference>
<proteinExistence type="inferred from homology"/>
<accession>A0A1G9EQA0</accession>
<evidence type="ECO:0000259" key="7">
    <source>
        <dbReference type="Pfam" id="PF01028"/>
    </source>
</evidence>
<evidence type="ECO:0000256" key="2">
    <source>
        <dbReference type="ARBA" id="ARBA00006645"/>
    </source>
</evidence>
<dbReference type="SUPFAM" id="SSF56349">
    <property type="entry name" value="DNA breaking-rejoining enzymes"/>
    <property type="match status" value="1"/>
</dbReference>